<evidence type="ECO:0000313" key="5">
    <source>
        <dbReference type="Proteomes" id="UP001652621"/>
    </source>
</evidence>
<protein>
    <recommendedName>
        <fullName evidence="2">Cell cycle checkpoint control protein</fullName>
    </recommendedName>
</protein>
<dbReference type="PANTHER" id="PTHR15237">
    <property type="entry name" value="DNA REPAIR PROTEIN RAD9"/>
    <property type="match status" value="1"/>
</dbReference>
<dbReference type="AlphaFoldDB" id="A0A1I8M665"/>
<dbReference type="Proteomes" id="UP001652621">
    <property type="component" value="Unplaced"/>
</dbReference>
<proteinExistence type="inferred from homology"/>
<evidence type="ECO:0000256" key="1">
    <source>
        <dbReference type="ARBA" id="ARBA00008494"/>
    </source>
</evidence>
<accession>A0A1I8M665</accession>
<dbReference type="eggNOG" id="KOG2810">
    <property type="taxonomic scope" value="Eukaryota"/>
</dbReference>
<keyword evidence="5" id="KW-1185">Reference proteome</keyword>
<dbReference type="SUPFAM" id="SSF55979">
    <property type="entry name" value="DNA clamp"/>
    <property type="match status" value="1"/>
</dbReference>
<dbReference type="InterPro" id="IPR046938">
    <property type="entry name" value="DNA_clamp_sf"/>
</dbReference>
<dbReference type="EnsemblMetazoa" id="MDOA001636-RA">
    <property type="protein sequence ID" value="MDOA001636-PA"/>
    <property type="gene ID" value="MDOA001636"/>
</dbReference>
<dbReference type="Pfam" id="PF04139">
    <property type="entry name" value="Rad9"/>
    <property type="match status" value="1"/>
</dbReference>
<reference evidence="6" key="2">
    <citation type="submission" date="2025-04" db="UniProtKB">
        <authorList>
            <consortium name="RefSeq"/>
        </authorList>
    </citation>
    <scope>IDENTIFICATION</scope>
    <source>
        <strain evidence="6">Aabys</strain>
    </source>
</reference>
<dbReference type="VEuPathDB" id="VectorBase:MDOA001636"/>
<dbReference type="GO" id="GO:0031573">
    <property type="term" value="P:mitotic intra-S DNA damage checkpoint signaling"/>
    <property type="evidence" value="ECO:0007669"/>
    <property type="project" value="TreeGrafter"/>
</dbReference>
<dbReference type="InterPro" id="IPR007268">
    <property type="entry name" value="Rad9/Ddc1"/>
</dbReference>
<dbReference type="RefSeq" id="XP_005180665.1">
    <property type="nucleotide sequence ID" value="XM_005180608.3"/>
</dbReference>
<gene>
    <name evidence="4" type="primary">101887395</name>
    <name evidence="6" type="synonym">LOC101887395</name>
</gene>
<feature type="compositionally biased region" description="Polar residues" evidence="3">
    <location>
        <begin position="441"/>
        <end position="455"/>
    </location>
</feature>
<organism evidence="4">
    <name type="scientific">Musca domestica</name>
    <name type="common">House fly</name>
    <dbReference type="NCBI Taxonomy" id="7370"/>
    <lineage>
        <taxon>Eukaryota</taxon>
        <taxon>Metazoa</taxon>
        <taxon>Ecdysozoa</taxon>
        <taxon>Arthropoda</taxon>
        <taxon>Hexapoda</taxon>
        <taxon>Insecta</taxon>
        <taxon>Pterygota</taxon>
        <taxon>Neoptera</taxon>
        <taxon>Endopterygota</taxon>
        <taxon>Diptera</taxon>
        <taxon>Brachycera</taxon>
        <taxon>Muscomorpha</taxon>
        <taxon>Muscoidea</taxon>
        <taxon>Muscidae</taxon>
        <taxon>Musca</taxon>
    </lineage>
</organism>
<dbReference type="PIRSF" id="PIRSF009303">
    <property type="entry name" value="Cell_cycle_RAD9"/>
    <property type="match status" value="1"/>
</dbReference>
<dbReference type="GO" id="GO:0006281">
    <property type="term" value="P:DNA repair"/>
    <property type="evidence" value="ECO:0007669"/>
    <property type="project" value="UniProtKB-UniRule"/>
</dbReference>
<evidence type="ECO:0000256" key="2">
    <source>
        <dbReference type="PIRNR" id="PIRNR009303"/>
    </source>
</evidence>
<evidence type="ECO:0000313" key="4">
    <source>
        <dbReference type="EnsemblMetazoa" id="MDOA001636-PA"/>
    </source>
</evidence>
<dbReference type="GO" id="GO:0000076">
    <property type="term" value="P:DNA replication checkpoint signaling"/>
    <property type="evidence" value="ECO:0007669"/>
    <property type="project" value="TreeGrafter"/>
</dbReference>
<dbReference type="OrthoDB" id="60092at2759"/>
<feature type="region of interest" description="Disordered" evidence="3">
    <location>
        <begin position="392"/>
        <end position="423"/>
    </location>
</feature>
<name>A0A1I8M665_MUSDO</name>
<dbReference type="KEGG" id="mde:101887395"/>
<dbReference type="STRING" id="7370.A0A1I8M665"/>
<sequence length="455" mass="51399">MFTFFFADMKCSLDGGNARVIAKAIQSLAKFGSDLYLEADQDGLQLRTFNVSKSAMGTFRFKRVFFEHFNAEEGSYCKITMKAILAVFKNMKQVERCEIRLLIEQSKLQVQFKCRLETIKNVLISIVDEENVTAAVSMEDTSNVIVGSYKLFNDISNNFNAAEVEMTLEAMGNGLTAKNYIEGARVNDKFMRSQLKLSPTEFESYNIHEESAVTFSLKEFRSFLLFAESIGESITLNFNEAGGPIFIKICKLDLIECTLVMTTVYTDDVSMYEECRESEVKEASTHRSFATSGQKRKHSNPKVIDKDRINKKRLSEETTLSNNSTLFRFNTDNNNDTLQSVDVARNLTQEDLDMEDDEDDLILAAAVAEDNALHTSSLPAVRESEVFVTFASTETNKNDQNSDDDDDADTIPQSPQREHVPKLRSIFTRCFESTYVPKEPSPSSQVFVPNSDTED</sequence>
<dbReference type="GO" id="GO:0030896">
    <property type="term" value="C:checkpoint clamp complex"/>
    <property type="evidence" value="ECO:0007669"/>
    <property type="project" value="UniProtKB-UniRule"/>
</dbReference>
<dbReference type="InterPro" id="IPR026584">
    <property type="entry name" value="Rad9"/>
</dbReference>
<evidence type="ECO:0000256" key="3">
    <source>
        <dbReference type="SAM" id="MobiDB-lite"/>
    </source>
</evidence>
<dbReference type="PANTHER" id="PTHR15237:SF0">
    <property type="entry name" value="CELL CYCLE CHECKPOINT CONTROL PROTEIN"/>
    <property type="match status" value="1"/>
</dbReference>
<dbReference type="VEuPathDB" id="VectorBase:MDOMA2_008867"/>
<comment type="similarity">
    <text evidence="1 2">Belongs to the rad9 family.</text>
</comment>
<evidence type="ECO:0000313" key="6">
    <source>
        <dbReference type="RefSeq" id="XP_005180665.1"/>
    </source>
</evidence>
<dbReference type="GO" id="GO:0071479">
    <property type="term" value="P:cellular response to ionizing radiation"/>
    <property type="evidence" value="ECO:0007669"/>
    <property type="project" value="TreeGrafter"/>
</dbReference>
<feature type="region of interest" description="Disordered" evidence="3">
    <location>
        <begin position="435"/>
        <end position="455"/>
    </location>
</feature>
<dbReference type="Gene3D" id="3.70.10.10">
    <property type="match status" value="1"/>
</dbReference>
<reference evidence="4" key="1">
    <citation type="submission" date="2020-05" db="UniProtKB">
        <authorList>
            <consortium name="EnsemblMetazoa"/>
        </authorList>
    </citation>
    <scope>IDENTIFICATION</scope>
    <source>
        <strain evidence="4">Aabys</strain>
    </source>
</reference>